<comment type="similarity">
    <text evidence="2">Belongs to the phosphohexose mutase family.</text>
</comment>
<feature type="domain" description="Nucleotidyl transferase" evidence="8">
    <location>
        <begin position="6"/>
        <end position="237"/>
    </location>
</feature>
<keyword evidence="5" id="KW-0808">Transferase</keyword>
<dbReference type="RefSeq" id="WP_286336954.1">
    <property type="nucleotide sequence ID" value="NZ_AP027370.1"/>
</dbReference>
<evidence type="ECO:0000259" key="8">
    <source>
        <dbReference type="Pfam" id="PF00483"/>
    </source>
</evidence>
<name>A0ABM8FJE3_9BACT</name>
<comment type="subcellular location">
    <subcellularLocation>
        <location evidence="1">Cytoplasm</location>
        <location evidence="1">Cytosol</location>
    </subcellularLocation>
</comment>
<dbReference type="Gene3D" id="2.160.10.10">
    <property type="entry name" value="Hexapeptide repeat proteins"/>
    <property type="match status" value="1"/>
</dbReference>
<evidence type="ECO:0000256" key="4">
    <source>
        <dbReference type="ARBA" id="ARBA00022540"/>
    </source>
</evidence>
<keyword evidence="4" id="KW-0396">Initiation factor</keyword>
<dbReference type="InterPro" id="IPR050486">
    <property type="entry name" value="Mannose-1P_guanyltransferase"/>
</dbReference>
<dbReference type="Pfam" id="PF25084">
    <property type="entry name" value="LbH_EIF2B"/>
    <property type="match status" value="1"/>
</dbReference>
<organism evidence="12 13">
    <name type="scientific">Hydrogenimonas cancrithermarum</name>
    <dbReference type="NCBI Taxonomy" id="2993563"/>
    <lineage>
        <taxon>Bacteria</taxon>
        <taxon>Pseudomonadati</taxon>
        <taxon>Campylobacterota</taxon>
        <taxon>Epsilonproteobacteria</taxon>
        <taxon>Campylobacterales</taxon>
        <taxon>Hydrogenimonadaceae</taxon>
        <taxon>Hydrogenimonas</taxon>
    </lineage>
</organism>
<dbReference type="Pfam" id="PF02879">
    <property type="entry name" value="PGM_PMM_II"/>
    <property type="match status" value="1"/>
</dbReference>
<dbReference type="Pfam" id="PF02878">
    <property type="entry name" value="PGM_PMM_I"/>
    <property type="match status" value="1"/>
</dbReference>
<keyword evidence="6" id="KW-0677">Repeat</keyword>
<accession>A0ABM8FJE3</accession>
<dbReference type="InterPro" id="IPR011004">
    <property type="entry name" value="Trimer_LpxA-like_sf"/>
</dbReference>
<keyword evidence="7" id="KW-0648">Protein biosynthesis</keyword>
<evidence type="ECO:0000259" key="11">
    <source>
        <dbReference type="Pfam" id="PF25084"/>
    </source>
</evidence>
<dbReference type="InterPro" id="IPR005844">
    <property type="entry name" value="A-D-PHexomutase_a/b/a-I"/>
</dbReference>
<dbReference type="EMBL" id="AP027370">
    <property type="protein sequence ID" value="BDY11738.1"/>
    <property type="molecule type" value="Genomic_DNA"/>
</dbReference>
<gene>
    <name evidence="12" type="primary">mpg</name>
    <name evidence="12" type="ORF">HCR_00500</name>
</gene>
<evidence type="ECO:0000256" key="1">
    <source>
        <dbReference type="ARBA" id="ARBA00004514"/>
    </source>
</evidence>
<dbReference type="Gene3D" id="3.40.120.10">
    <property type="entry name" value="Alpha-D-Glucose-1,6-Bisphosphate, subunit A, domain 3"/>
    <property type="match status" value="3"/>
</dbReference>
<dbReference type="SUPFAM" id="SSF53738">
    <property type="entry name" value="Phosphoglucomutase, first 3 domains"/>
    <property type="match status" value="2"/>
</dbReference>
<evidence type="ECO:0000256" key="5">
    <source>
        <dbReference type="ARBA" id="ARBA00022679"/>
    </source>
</evidence>
<reference evidence="12 13" key="1">
    <citation type="submission" date="2023-03" db="EMBL/GenBank/DDBJ databases">
        <title>Description of Hydrogenimonas sp. ISO32.</title>
        <authorList>
            <person name="Mino S."/>
            <person name="Fukazawa S."/>
            <person name="Sawabe T."/>
        </authorList>
    </citation>
    <scope>NUCLEOTIDE SEQUENCE [LARGE SCALE GENOMIC DNA]</scope>
    <source>
        <strain evidence="12 13">ISO32</strain>
    </source>
</reference>
<dbReference type="Pfam" id="PF00483">
    <property type="entry name" value="NTP_transferase"/>
    <property type="match status" value="1"/>
</dbReference>
<dbReference type="InterPro" id="IPR005845">
    <property type="entry name" value="A-D-PHexomutase_a/b/a-II"/>
</dbReference>
<evidence type="ECO:0000256" key="6">
    <source>
        <dbReference type="ARBA" id="ARBA00022737"/>
    </source>
</evidence>
<evidence type="ECO:0000313" key="13">
    <source>
        <dbReference type="Proteomes" id="UP001321445"/>
    </source>
</evidence>
<dbReference type="Proteomes" id="UP001321445">
    <property type="component" value="Chromosome"/>
</dbReference>
<dbReference type="Gene3D" id="3.90.550.10">
    <property type="entry name" value="Spore Coat Polysaccharide Biosynthesis Protein SpsA, Chain A"/>
    <property type="match status" value="1"/>
</dbReference>
<dbReference type="InterPro" id="IPR056764">
    <property type="entry name" value="LbH_EIF2B3/5"/>
</dbReference>
<dbReference type="Gene3D" id="3.30.310.50">
    <property type="entry name" value="Alpha-D-phosphohexomutase, C-terminal domain"/>
    <property type="match status" value="1"/>
</dbReference>
<evidence type="ECO:0000259" key="10">
    <source>
        <dbReference type="Pfam" id="PF02879"/>
    </source>
</evidence>
<proteinExistence type="inferred from homology"/>
<dbReference type="PROSITE" id="PS00101">
    <property type="entry name" value="HEXAPEP_TRANSFERASES"/>
    <property type="match status" value="1"/>
</dbReference>
<keyword evidence="3" id="KW-0963">Cytoplasm</keyword>
<dbReference type="PANTHER" id="PTHR22572">
    <property type="entry name" value="SUGAR-1-PHOSPHATE GUANYL TRANSFERASE"/>
    <property type="match status" value="1"/>
</dbReference>
<feature type="domain" description="Alpha-D-phosphohexomutase alpha/beta/alpha" evidence="10">
    <location>
        <begin position="544"/>
        <end position="643"/>
    </location>
</feature>
<dbReference type="SUPFAM" id="SSF53448">
    <property type="entry name" value="Nucleotide-diphospho-sugar transferases"/>
    <property type="match status" value="1"/>
</dbReference>
<feature type="domain" description="Alpha-D-phosphohexomutase alpha/beta/alpha" evidence="9">
    <location>
        <begin position="389"/>
        <end position="520"/>
    </location>
</feature>
<dbReference type="InterPro" id="IPR029044">
    <property type="entry name" value="Nucleotide-diphossugar_trans"/>
</dbReference>
<evidence type="ECO:0000313" key="12">
    <source>
        <dbReference type="EMBL" id="BDY11738.1"/>
    </source>
</evidence>
<sequence length="843" mass="95079">MAKKIKAVMMAGGFGTRIQPLTNSVPKPMLPIVNLPMMEHTLNKLIETGIKEVVILLYFKPEIIKNYFGDGSKWGVTIHYVLPDDDYGTAGAVGFGREYLDTTFMIVSGDLVTDFDFKKILEYHKEKRSKLTITLTSVENPLQFGVVIANEEGKIEKFLEKPSWGEVFSDTINTGIYIIEPEILDYIPVGENFDFAKDLFPLLMQEGIDLMGYNATGYWRDVGNPDSYREVHDDILNRRLEFKIPGKKIDYPDGTLYLTGESEIDPSVEIIDTVVIGGNVSIGKRTRLHNVVIGDNVTLGSECRIRNSVLWHDITIGKKVVLDNAVICNETQIGDGVSAKAGLILAEGCKVGKLATFEQDVTVWPGKEIEPAAIVNNNVVWGTRYRNTIFENGSITGKSNIEISCDMACKIGEAFGSQLPMGSKVLVGRDYDKSPRMIKRAFVGGLLATGVEVLDLRDVPPAVLRYNIQRDDSIVAGAYFRKNLNDPASIDITLYNEEGLRLDGNSAKAVEKTFFKEDFRRVDYTEIGKIHDSEFYRKEECLSYKAALENSIDHKIVKSGGFRIAVDLMFGITKEVFPQIMTDLQIDNIILNAYTDARKLANIQHHKIKSKQDISAIVKNLGLDMGILIYPHGQRLTLVTDRGEILDKVEALTAVLKLMDMQAASEGKKMRVFLPTWAPDLMDPSYRHLMIKRGKYANFKASTLKRFDLIATIDGNYAFTEFSLHRDAMYASLKIMELLTRHNLKLSDIAKGMTHFFYQTCRIPCPQSMKGKMMRKFLEYAKGKRASTVDGVKIWENDSDWILMIPDQYSEHLNLYIQAADKEKGMMLHDTYGKMIEEWMQNS</sequence>
<feature type="domain" description="EIF2B subunit epsilon/gamma LbH" evidence="11">
    <location>
        <begin position="255"/>
        <end position="354"/>
    </location>
</feature>
<evidence type="ECO:0000259" key="9">
    <source>
        <dbReference type="Pfam" id="PF02878"/>
    </source>
</evidence>
<dbReference type="SUPFAM" id="SSF55957">
    <property type="entry name" value="Phosphoglucomutase, C-terminal domain"/>
    <property type="match status" value="1"/>
</dbReference>
<dbReference type="InterPro" id="IPR005835">
    <property type="entry name" value="NTP_transferase_dom"/>
</dbReference>
<evidence type="ECO:0000256" key="3">
    <source>
        <dbReference type="ARBA" id="ARBA00022490"/>
    </source>
</evidence>
<evidence type="ECO:0000256" key="7">
    <source>
        <dbReference type="ARBA" id="ARBA00022917"/>
    </source>
</evidence>
<dbReference type="InterPro" id="IPR036900">
    <property type="entry name" value="A-D-PHexomutase_C_sf"/>
</dbReference>
<protein>
    <submittedName>
        <fullName evidence="12">Mannose-1-phosphate guanyltransferase</fullName>
    </submittedName>
</protein>
<keyword evidence="13" id="KW-1185">Reference proteome</keyword>
<dbReference type="CDD" id="cd04181">
    <property type="entry name" value="NTP_transferase"/>
    <property type="match status" value="1"/>
</dbReference>
<dbReference type="InterPro" id="IPR018357">
    <property type="entry name" value="Hexapep_transf_CS"/>
</dbReference>
<dbReference type="SUPFAM" id="SSF51161">
    <property type="entry name" value="Trimeric LpxA-like enzymes"/>
    <property type="match status" value="1"/>
</dbReference>
<evidence type="ECO:0000256" key="2">
    <source>
        <dbReference type="ARBA" id="ARBA00010231"/>
    </source>
</evidence>
<dbReference type="InterPro" id="IPR016055">
    <property type="entry name" value="A-D-PHexomutase_a/b/a-I/II/III"/>
</dbReference>